<dbReference type="InterPro" id="IPR036397">
    <property type="entry name" value="RNaseH_sf"/>
</dbReference>
<feature type="domain" description="Integrase catalytic" evidence="2">
    <location>
        <begin position="1"/>
        <end position="76"/>
    </location>
</feature>
<keyword evidence="4" id="KW-1185">Reference proteome</keyword>
<sequence length="287" mass="33141">MKIEQEFSPVYSPWLNGTVERLNKDVLQVLLALLLEYDLDFHEWSYLQPVLQGNLNHTPLQSLGGHSPVELFTGLPTSSQLDAIVGRRNDADFVREFNLEVVDELLDALRRSLHGMHKDVVDEKERRRLQDMAAHKGSVVNFDVGDYVLWSRIDQRLPNNKLLGQWVGPFKIIEAKPHSFMIQHLISGREYDVHASRLKFYADSELNQTEELLELVSRQGMVLGVEDIRDHRFNAALDRWELFVSWMGLQAIEDSWEPLAVLAQDVPAKVREYINASDDDDLREQIE</sequence>
<dbReference type="InterPro" id="IPR016197">
    <property type="entry name" value="Chromo-like_dom_sf"/>
</dbReference>
<dbReference type="Gene3D" id="2.40.50.40">
    <property type="match status" value="1"/>
</dbReference>
<evidence type="ECO:0000259" key="1">
    <source>
        <dbReference type="PROSITE" id="PS50013"/>
    </source>
</evidence>
<feature type="domain" description="Chromo" evidence="1">
    <location>
        <begin position="223"/>
        <end position="285"/>
    </location>
</feature>
<dbReference type="InterPro" id="IPR050951">
    <property type="entry name" value="Retrovirus_Pol_polyprotein"/>
</dbReference>
<dbReference type="GO" id="GO:0003676">
    <property type="term" value="F:nucleic acid binding"/>
    <property type="evidence" value="ECO:0007669"/>
    <property type="project" value="InterPro"/>
</dbReference>
<dbReference type="EMBL" id="BSXT01003323">
    <property type="protein sequence ID" value="GMF53674.1"/>
    <property type="molecule type" value="Genomic_DNA"/>
</dbReference>
<proteinExistence type="predicted"/>
<reference evidence="3" key="1">
    <citation type="submission" date="2023-04" db="EMBL/GenBank/DDBJ databases">
        <title>Phytophthora fragariaefolia NBRC 109709.</title>
        <authorList>
            <person name="Ichikawa N."/>
            <person name="Sato H."/>
            <person name="Tonouchi N."/>
        </authorList>
    </citation>
    <scope>NUCLEOTIDE SEQUENCE</scope>
    <source>
        <strain evidence="3">NBRC 109709</strain>
    </source>
</reference>
<dbReference type="PANTHER" id="PTHR37984:SF5">
    <property type="entry name" value="PROTEIN NYNRIN-LIKE"/>
    <property type="match status" value="1"/>
</dbReference>
<gene>
    <name evidence="3" type="ORF">Pfra01_002224000</name>
</gene>
<dbReference type="OrthoDB" id="92412at2759"/>
<dbReference type="InterPro" id="IPR001584">
    <property type="entry name" value="Integrase_cat-core"/>
</dbReference>
<organism evidence="3 4">
    <name type="scientific">Phytophthora fragariaefolia</name>
    <dbReference type="NCBI Taxonomy" id="1490495"/>
    <lineage>
        <taxon>Eukaryota</taxon>
        <taxon>Sar</taxon>
        <taxon>Stramenopiles</taxon>
        <taxon>Oomycota</taxon>
        <taxon>Peronosporomycetes</taxon>
        <taxon>Peronosporales</taxon>
        <taxon>Peronosporaceae</taxon>
        <taxon>Phytophthora</taxon>
    </lineage>
</organism>
<comment type="caution">
    <text evidence="3">The sequence shown here is derived from an EMBL/GenBank/DDBJ whole genome shotgun (WGS) entry which is preliminary data.</text>
</comment>
<dbReference type="InterPro" id="IPR000953">
    <property type="entry name" value="Chromo/chromo_shadow_dom"/>
</dbReference>
<dbReference type="AlphaFoldDB" id="A0A9W6Y6B9"/>
<dbReference type="SUPFAM" id="SSF54160">
    <property type="entry name" value="Chromo domain-like"/>
    <property type="match status" value="1"/>
</dbReference>
<dbReference type="GO" id="GO:0015074">
    <property type="term" value="P:DNA integration"/>
    <property type="evidence" value="ECO:0007669"/>
    <property type="project" value="InterPro"/>
</dbReference>
<protein>
    <submittedName>
        <fullName evidence="3">Unnamed protein product</fullName>
    </submittedName>
</protein>
<dbReference type="Gene3D" id="3.30.420.10">
    <property type="entry name" value="Ribonuclease H-like superfamily/Ribonuclease H"/>
    <property type="match status" value="1"/>
</dbReference>
<evidence type="ECO:0000313" key="4">
    <source>
        <dbReference type="Proteomes" id="UP001165121"/>
    </source>
</evidence>
<accession>A0A9W6Y6B9</accession>
<dbReference type="PROSITE" id="PS50994">
    <property type="entry name" value="INTEGRASE"/>
    <property type="match status" value="1"/>
</dbReference>
<dbReference type="PROSITE" id="PS50013">
    <property type="entry name" value="CHROMO_2"/>
    <property type="match status" value="1"/>
</dbReference>
<dbReference type="Proteomes" id="UP001165121">
    <property type="component" value="Unassembled WGS sequence"/>
</dbReference>
<name>A0A9W6Y6B9_9STRA</name>
<dbReference type="InterPro" id="IPR012337">
    <property type="entry name" value="RNaseH-like_sf"/>
</dbReference>
<dbReference type="CDD" id="cd00024">
    <property type="entry name" value="CD_CSD"/>
    <property type="match status" value="1"/>
</dbReference>
<dbReference type="PANTHER" id="PTHR37984">
    <property type="entry name" value="PROTEIN CBG26694"/>
    <property type="match status" value="1"/>
</dbReference>
<evidence type="ECO:0000259" key="2">
    <source>
        <dbReference type="PROSITE" id="PS50994"/>
    </source>
</evidence>
<dbReference type="SUPFAM" id="SSF53098">
    <property type="entry name" value="Ribonuclease H-like"/>
    <property type="match status" value="1"/>
</dbReference>
<evidence type="ECO:0000313" key="3">
    <source>
        <dbReference type="EMBL" id="GMF53674.1"/>
    </source>
</evidence>